<keyword evidence="6" id="KW-0175">Coiled coil</keyword>
<dbReference type="GO" id="GO:0046983">
    <property type="term" value="F:protein dimerization activity"/>
    <property type="evidence" value="ECO:0007669"/>
    <property type="project" value="InterPro"/>
</dbReference>
<evidence type="ECO:0000256" key="3">
    <source>
        <dbReference type="ARBA" id="ARBA00023125"/>
    </source>
</evidence>
<protein>
    <recommendedName>
        <fullName evidence="8">BHLH domain-containing protein</fullName>
    </recommendedName>
</protein>
<organism evidence="9">
    <name type="scientific">Amphimedon queenslandica</name>
    <name type="common">Sponge</name>
    <dbReference type="NCBI Taxonomy" id="400682"/>
    <lineage>
        <taxon>Eukaryota</taxon>
        <taxon>Metazoa</taxon>
        <taxon>Porifera</taxon>
        <taxon>Demospongiae</taxon>
        <taxon>Heteroscleromorpha</taxon>
        <taxon>Haplosclerida</taxon>
        <taxon>Niphatidae</taxon>
        <taxon>Amphimedon</taxon>
    </lineage>
</organism>
<feature type="compositionally biased region" description="Low complexity" evidence="7">
    <location>
        <begin position="56"/>
        <end position="66"/>
    </location>
</feature>
<keyword evidence="4" id="KW-0804">Transcription</keyword>
<comment type="subcellular location">
    <subcellularLocation>
        <location evidence="1">Nucleus</location>
    </subcellularLocation>
</comment>
<dbReference type="SMART" id="SM00353">
    <property type="entry name" value="HLH"/>
    <property type="match status" value="1"/>
</dbReference>
<dbReference type="PANTHER" id="PTHR15741:SF25">
    <property type="entry name" value="MAX-LIKE PROTEIN X"/>
    <property type="match status" value="1"/>
</dbReference>
<proteinExistence type="predicted"/>
<dbReference type="InterPro" id="IPR052207">
    <property type="entry name" value="Max-like/E-box_TFs"/>
</dbReference>
<reference evidence="9" key="2">
    <citation type="submission" date="2017-05" db="UniProtKB">
        <authorList>
            <consortium name="EnsemblMetazoa"/>
        </authorList>
    </citation>
    <scope>IDENTIFICATION</scope>
</reference>
<accession>A0A1X7V8W9</accession>
<feature type="compositionally biased region" description="Polar residues" evidence="7">
    <location>
        <begin position="41"/>
        <end position="55"/>
    </location>
</feature>
<evidence type="ECO:0000256" key="1">
    <source>
        <dbReference type="ARBA" id="ARBA00004123"/>
    </source>
</evidence>
<dbReference type="PANTHER" id="PTHR15741">
    <property type="entry name" value="BASIC HELIX-LOOP-HELIX ZIP TRANSCRIPTION FACTOR"/>
    <property type="match status" value="1"/>
</dbReference>
<dbReference type="InterPro" id="IPR011598">
    <property type="entry name" value="bHLH_dom"/>
</dbReference>
<dbReference type="Proteomes" id="UP000007879">
    <property type="component" value="Unassembled WGS sequence"/>
</dbReference>
<dbReference type="EnsemblMetazoa" id="XM_003385235.2">
    <property type="protein sequence ID" value="XP_003385283.1"/>
    <property type="gene ID" value="LOC100631439"/>
</dbReference>
<dbReference type="GO" id="GO:0000978">
    <property type="term" value="F:RNA polymerase II cis-regulatory region sequence-specific DNA binding"/>
    <property type="evidence" value="ECO:0007669"/>
    <property type="project" value="TreeGrafter"/>
</dbReference>
<evidence type="ECO:0000313" key="9">
    <source>
        <dbReference type="EnsemblMetazoa" id="Aqu2.1.36438_001"/>
    </source>
</evidence>
<dbReference type="KEGG" id="aqu:100631439"/>
<keyword evidence="5" id="KW-0539">Nucleus</keyword>
<dbReference type="AlphaFoldDB" id="A0A1X7V8W9"/>
<dbReference type="STRING" id="400682.A0A1X7V8W9"/>
<dbReference type="Gene3D" id="4.10.280.10">
    <property type="entry name" value="Helix-loop-helix DNA-binding domain"/>
    <property type="match status" value="1"/>
</dbReference>
<evidence type="ECO:0000256" key="5">
    <source>
        <dbReference type="ARBA" id="ARBA00023242"/>
    </source>
</evidence>
<dbReference type="OMA" id="GYETMLQ"/>
<dbReference type="SUPFAM" id="SSF47459">
    <property type="entry name" value="HLH, helix-loop-helix DNA-binding domain"/>
    <property type="match status" value="1"/>
</dbReference>
<feature type="compositionally biased region" description="Polar residues" evidence="7">
    <location>
        <begin position="1"/>
        <end position="11"/>
    </location>
</feature>
<keyword evidence="10" id="KW-1185">Reference proteome</keyword>
<evidence type="ECO:0000313" key="10">
    <source>
        <dbReference type="Proteomes" id="UP000007879"/>
    </source>
</evidence>
<evidence type="ECO:0000259" key="8">
    <source>
        <dbReference type="PROSITE" id="PS50888"/>
    </source>
</evidence>
<dbReference type="PROSITE" id="PS50888">
    <property type="entry name" value="BHLH"/>
    <property type="match status" value="1"/>
</dbReference>
<feature type="coiled-coil region" evidence="6">
    <location>
        <begin position="144"/>
        <end position="178"/>
    </location>
</feature>
<dbReference type="EnsemblMetazoa" id="Aqu2.1.36438_001">
    <property type="protein sequence ID" value="Aqu2.1.36438_001"/>
    <property type="gene ID" value="Aqu2.1.36438"/>
</dbReference>
<keyword evidence="3" id="KW-0238">DNA-binding</keyword>
<dbReference type="eggNOG" id="KOG1319">
    <property type="taxonomic scope" value="Eukaryota"/>
</dbReference>
<dbReference type="CDD" id="cd19687">
    <property type="entry name" value="bHLHzip_Mlx"/>
    <property type="match status" value="1"/>
</dbReference>
<evidence type="ECO:0000256" key="7">
    <source>
        <dbReference type="SAM" id="MobiDB-lite"/>
    </source>
</evidence>
<dbReference type="OrthoDB" id="5778525at2759"/>
<evidence type="ECO:0000256" key="2">
    <source>
        <dbReference type="ARBA" id="ARBA00023015"/>
    </source>
</evidence>
<dbReference type="Pfam" id="PF00010">
    <property type="entry name" value="HLH"/>
    <property type="match status" value="1"/>
</dbReference>
<reference evidence="10" key="1">
    <citation type="journal article" date="2010" name="Nature">
        <title>The Amphimedon queenslandica genome and the evolution of animal complexity.</title>
        <authorList>
            <person name="Srivastava M."/>
            <person name="Simakov O."/>
            <person name="Chapman J."/>
            <person name="Fahey B."/>
            <person name="Gauthier M.E."/>
            <person name="Mitros T."/>
            <person name="Richards G.S."/>
            <person name="Conaco C."/>
            <person name="Dacre M."/>
            <person name="Hellsten U."/>
            <person name="Larroux C."/>
            <person name="Putnam N.H."/>
            <person name="Stanke M."/>
            <person name="Adamska M."/>
            <person name="Darling A."/>
            <person name="Degnan S.M."/>
            <person name="Oakley T.H."/>
            <person name="Plachetzki D.C."/>
            <person name="Zhai Y."/>
            <person name="Adamski M."/>
            <person name="Calcino A."/>
            <person name="Cummins S.F."/>
            <person name="Goodstein D.M."/>
            <person name="Harris C."/>
            <person name="Jackson D.J."/>
            <person name="Leys S.P."/>
            <person name="Shu S."/>
            <person name="Woodcroft B.J."/>
            <person name="Vervoort M."/>
            <person name="Kosik K.S."/>
            <person name="Manning G."/>
            <person name="Degnan B.M."/>
            <person name="Rokhsar D.S."/>
        </authorList>
    </citation>
    <scope>NUCLEOTIDE SEQUENCE [LARGE SCALE GENOMIC DNA]</scope>
</reference>
<dbReference type="GO" id="GO:0000981">
    <property type="term" value="F:DNA-binding transcription factor activity, RNA polymerase II-specific"/>
    <property type="evidence" value="ECO:0007669"/>
    <property type="project" value="TreeGrafter"/>
</dbReference>
<keyword evidence="2" id="KW-0805">Transcription regulation</keyword>
<evidence type="ECO:0000256" key="6">
    <source>
        <dbReference type="SAM" id="Coils"/>
    </source>
</evidence>
<feature type="compositionally biased region" description="Basic and acidic residues" evidence="7">
    <location>
        <begin position="29"/>
        <end position="39"/>
    </location>
</feature>
<feature type="domain" description="BHLH" evidence="8">
    <location>
        <begin position="92"/>
        <end position="147"/>
    </location>
</feature>
<sequence>MASSRKSSQTEAYEYPHRHSSFSSSTSNIEHDHSLEHSPLDSPNGSVTSVGHTDTSSSKPLYKSSSMEFHYHDESESDGNISGEPPPDQKLTKRDIHSINEQKRRDLIKNGYAHLLDLVPTCRPSSAGNRPSRAVILQRTIDYIMYLHSQAIKQQDQVEELEKEVKALSIMKENYEQIARAHQNTAATNSQQLPDYVKFIVFRGIADQLFQSFNSSIDVTSFDTLSSCIINWLEECCKPQTLREIVLSNLRVDTLKLQQQSPQTSGNTS</sequence>
<dbReference type="InParanoid" id="A0A1X7V8W9"/>
<dbReference type="InterPro" id="IPR036638">
    <property type="entry name" value="HLH_DNA-bd_sf"/>
</dbReference>
<name>A0A1X7V8W9_AMPQE</name>
<gene>
    <name evidence="9" type="primary">100631439</name>
</gene>
<dbReference type="GO" id="GO:0005634">
    <property type="term" value="C:nucleus"/>
    <property type="evidence" value="ECO:0007669"/>
    <property type="project" value="UniProtKB-SubCell"/>
</dbReference>
<feature type="region of interest" description="Disordered" evidence="7">
    <location>
        <begin position="1"/>
        <end position="95"/>
    </location>
</feature>
<evidence type="ECO:0000256" key="4">
    <source>
        <dbReference type="ARBA" id="ARBA00023163"/>
    </source>
</evidence>